<protein>
    <submittedName>
        <fullName evidence="1">Uncharacterized protein</fullName>
    </submittedName>
</protein>
<sequence length="35" mass="4302">MKKMKNAVMRTLGLRNQAVCYSKNPSWFWMLYHHM</sequence>
<evidence type="ECO:0000313" key="2">
    <source>
        <dbReference type="Proteomes" id="UP000268033"/>
    </source>
</evidence>
<reference evidence="1 2" key="1">
    <citation type="submission" date="2018-11" db="EMBL/GenBank/DDBJ databases">
        <title>Genomic Encyclopedia of Type Strains, Phase IV (KMG-IV): sequencing the most valuable type-strain genomes for metagenomic binning, comparative biology and taxonomic classification.</title>
        <authorList>
            <person name="Goeker M."/>
        </authorList>
    </citation>
    <scope>NUCLEOTIDE SEQUENCE [LARGE SCALE GENOMIC DNA]</scope>
    <source>
        <strain evidence="1 2">DSM 21945</strain>
    </source>
</reference>
<dbReference type="AlphaFoldDB" id="A0A3N1PNM9"/>
<proteinExistence type="predicted"/>
<evidence type="ECO:0000313" key="1">
    <source>
        <dbReference type="EMBL" id="ROQ28731.1"/>
    </source>
</evidence>
<dbReference type="Proteomes" id="UP000268033">
    <property type="component" value="Unassembled WGS sequence"/>
</dbReference>
<keyword evidence="2" id="KW-1185">Reference proteome</keyword>
<gene>
    <name evidence="1" type="ORF">EDC28_103325</name>
</gene>
<dbReference type="EMBL" id="RJUL01000003">
    <property type="protein sequence ID" value="ROQ28731.1"/>
    <property type="molecule type" value="Genomic_DNA"/>
</dbReference>
<comment type="caution">
    <text evidence="1">The sequence shown here is derived from an EMBL/GenBank/DDBJ whole genome shotgun (WGS) entry which is preliminary data.</text>
</comment>
<name>A0A3N1PNM9_9GAMM</name>
<accession>A0A3N1PNM9</accession>
<organism evidence="1 2">
    <name type="scientific">Gallaecimonas pentaromativorans</name>
    <dbReference type="NCBI Taxonomy" id="584787"/>
    <lineage>
        <taxon>Bacteria</taxon>
        <taxon>Pseudomonadati</taxon>
        <taxon>Pseudomonadota</taxon>
        <taxon>Gammaproteobacteria</taxon>
        <taxon>Enterobacterales</taxon>
        <taxon>Gallaecimonadaceae</taxon>
        <taxon>Gallaecimonas</taxon>
    </lineage>
</organism>